<dbReference type="AlphaFoldDB" id="A0A1V8YJP9"/>
<reference evidence="2 3" key="1">
    <citation type="journal article" date="2017" name="BMC Microbiol.">
        <title>Comparative genomics of Enterococcus spp. isolated from bovine feces.</title>
        <authorList>
            <person name="Beukers A.G."/>
            <person name="Zaheer R."/>
            <person name="Goji N."/>
            <person name="Amoako K.K."/>
            <person name="Chaves A.V."/>
            <person name="Ward M.P."/>
            <person name="McAllister T.A."/>
        </authorList>
    </citation>
    <scope>NUCLEOTIDE SEQUENCE [LARGE SCALE GENOMIC DNA]</scope>
    <source>
        <strain evidence="2 3">F1129D 143</strain>
    </source>
</reference>
<dbReference type="STRING" id="112904.BH747_11595"/>
<dbReference type="RefSeq" id="WP_081184662.1">
    <property type="nucleotide sequence ID" value="NZ_MJEA01000015.1"/>
</dbReference>
<sequence length="686" mass="78883">MKLKHRIINALQLTSIVNGTETLNLESQNQGKNLKEIADLGNRLDLLSNDIQSQQNRHTEYRNEMFSQPSTRTLDTMPDDDLRHPYSAHRPKQKHVEKNFEESRSAQKAISDSIERTKAIFYHLKERYITEYDMERKYTQTNLQDAQSLYKDFRHLKDRLLDNESFMQEQREAIHVFLEEDSAPNRNKYLRKYLEMYNTEINNLSLDKLKIDSHIDDCEKIVNEIKEAIKNMESRSVNAFTTESPTISPQEKNILTRSKDLSTQFNKLTQEINHLRGQVEELESDMFWENQFPGHESPNRMKDIKAKLTHIRNDQLPKLEGERTFVQSEIIKEKHYIESLVREEKMSLSKAIEYRKEYEKLIHRFEESISQVDNERNKRERVVRPNFSENTLTTATTPASPTPAINVATPEKTTLAINATTSMQADDLRHPYSAYSPASTDVLNSTEVFDGLKNFFSKLTIDDSSNATRPKSTDALNRTEVLDELKSFFSKLTIDDSSNVASSKSADVLNRTEVIDGLKNFFSNLTIDDSSNAARPKSTDALNRTEVLDELKSFFGNLTIDDSSNATRPKSTEVLNRTEVIDGLKNFFSNLTIDDSSNATRPKSTDALNRTEVIDGLKNFFSNLTIDDSSNVASSKSTEVLNRTELLKRKKRDLSSFSEKLESIATNTNHQVKSKKFLYTQQLGSR</sequence>
<evidence type="ECO:0000313" key="2">
    <source>
        <dbReference type="EMBL" id="OQO68643.1"/>
    </source>
</evidence>
<gene>
    <name evidence="2" type="ORF">BH747_11595</name>
</gene>
<protein>
    <submittedName>
        <fullName evidence="2">Uncharacterized protein</fullName>
    </submittedName>
</protein>
<proteinExistence type="predicted"/>
<feature type="coiled-coil region" evidence="1">
    <location>
        <begin position="37"/>
        <end position="64"/>
    </location>
</feature>
<keyword evidence="1" id="KW-0175">Coiled coil</keyword>
<evidence type="ECO:0000313" key="3">
    <source>
        <dbReference type="Proteomes" id="UP000192477"/>
    </source>
</evidence>
<dbReference type="OrthoDB" id="2198004at2"/>
<organism evidence="2 3">
    <name type="scientific">Enterococcus villorum</name>
    <dbReference type="NCBI Taxonomy" id="112904"/>
    <lineage>
        <taxon>Bacteria</taxon>
        <taxon>Bacillati</taxon>
        <taxon>Bacillota</taxon>
        <taxon>Bacilli</taxon>
        <taxon>Lactobacillales</taxon>
        <taxon>Enterococcaceae</taxon>
        <taxon>Enterococcus</taxon>
    </lineage>
</organism>
<accession>A0A1V8YJP9</accession>
<evidence type="ECO:0000256" key="1">
    <source>
        <dbReference type="SAM" id="Coils"/>
    </source>
</evidence>
<dbReference type="Proteomes" id="UP000192477">
    <property type="component" value="Unassembled WGS sequence"/>
</dbReference>
<name>A0A1V8YJP9_9ENTE</name>
<feature type="coiled-coil region" evidence="1">
    <location>
        <begin position="215"/>
        <end position="285"/>
    </location>
</feature>
<dbReference type="EMBL" id="MJEA01000015">
    <property type="protein sequence ID" value="OQO68643.1"/>
    <property type="molecule type" value="Genomic_DNA"/>
</dbReference>
<comment type="caution">
    <text evidence="2">The sequence shown here is derived from an EMBL/GenBank/DDBJ whole genome shotgun (WGS) entry which is preliminary data.</text>
</comment>